<feature type="modified residue" description="4-aspartylphosphate" evidence="9">
    <location>
        <position position="59"/>
    </location>
</feature>
<dbReference type="InterPro" id="IPR036890">
    <property type="entry name" value="HATPase_C_sf"/>
</dbReference>
<dbReference type="Gene3D" id="3.40.50.2300">
    <property type="match status" value="1"/>
</dbReference>
<feature type="coiled-coil region" evidence="10">
    <location>
        <begin position="138"/>
        <end position="175"/>
    </location>
</feature>
<protein>
    <recommendedName>
        <fullName evidence="8">Circadian input-output histidine kinase CikA</fullName>
        <ecNumber evidence="3">2.7.13.3</ecNumber>
    </recommendedName>
</protein>
<dbReference type="SMART" id="SM00387">
    <property type="entry name" value="HATPase_c"/>
    <property type="match status" value="1"/>
</dbReference>
<dbReference type="GO" id="GO:0000155">
    <property type="term" value="F:phosphorelay sensor kinase activity"/>
    <property type="evidence" value="ECO:0007669"/>
    <property type="project" value="InterPro"/>
</dbReference>
<dbReference type="InterPro" id="IPR001789">
    <property type="entry name" value="Sig_transdc_resp-reg_receiver"/>
</dbReference>
<accession>A0A2W1JP25</accession>
<dbReference type="CDD" id="cd00082">
    <property type="entry name" value="HisKA"/>
    <property type="match status" value="1"/>
</dbReference>
<evidence type="ECO:0000256" key="7">
    <source>
        <dbReference type="ARBA" id="ARBA00023012"/>
    </source>
</evidence>
<dbReference type="SMART" id="SM00448">
    <property type="entry name" value="REC"/>
    <property type="match status" value="1"/>
</dbReference>
<dbReference type="SUPFAM" id="SSF47384">
    <property type="entry name" value="Homodimeric domain of signal transducing histidine kinase"/>
    <property type="match status" value="1"/>
</dbReference>
<evidence type="ECO:0000256" key="8">
    <source>
        <dbReference type="ARBA" id="ARBA00074306"/>
    </source>
</evidence>
<evidence type="ECO:0000256" key="1">
    <source>
        <dbReference type="ARBA" id="ARBA00000085"/>
    </source>
</evidence>
<dbReference type="Pfam" id="PF00512">
    <property type="entry name" value="HisKA"/>
    <property type="match status" value="1"/>
</dbReference>
<keyword evidence="4 9" id="KW-0597">Phosphoprotein</keyword>
<dbReference type="InterPro" id="IPR003594">
    <property type="entry name" value="HATPase_dom"/>
</dbReference>
<keyword evidence="5 13" id="KW-0808">Transferase</keyword>
<evidence type="ECO:0000313" key="13">
    <source>
        <dbReference type="EMBL" id="PZD75098.1"/>
    </source>
</evidence>
<feature type="domain" description="Response regulatory" evidence="12">
    <location>
        <begin position="8"/>
        <end position="124"/>
    </location>
</feature>
<proteinExistence type="inferred from homology"/>
<dbReference type="EC" id="2.7.13.3" evidence="3"/>
<evidence type="ECO:0000256" key="4">
    <source>
        <dbReference type="ARBA" id="ARBA00022553"/>
    </source>
</evidence>
<evidence type="ECO:0000313" key="14">
    <source>
        <dbReference type="Proteomes" id="UP000248857"/>
    </source>
</evidence>
<dbReference type="Gene3D" id="3.30.565.10">
    <property type="entry name" value="Histidine kinase-like ATPase, C-terminal domain"/>
    <property type="match status" value="1"/>
</dbReference>
<dbReference type="InterPro" id="IPR004358">
    <property type="entry name" value="Sig_transdc_His_kin-like_C"/>
</dbReference>
<dbReference type="AlphaFoldDB" id="A0A2W1JP25"/>
<dbReference type="InterPro" id="IPR005467">
    <property type="entry name" value="His_kinase_dom"/>
</dbReference>
<sequence>MSLETHLNLLIVDDDDVDRMAVRRALKNADFPFRITEACDCSSATEALEQQTFHCMLLDYLLPDGNALSLIQTLRKEGQNLPIVVLTGQGDEQVAVEVMKAGASDYLAKAKVSPTQLSKIIQGAIRLYEAEIQVVQTNRLLRETNERLKVKTRQLEQQRQQIHSQNLQLMKASQLKSQFLATMSHEIRTPMNAIMGFSQILMQGNKGKLTDSQHSMAQRIFDNSSNLLGLLNKLLDFSKLESGRSEVMSAPVNVAKLVLATTEELRSLADQKHLKLITKIQLEDKKIETDADRLRQILVNLVSNAIKFTESGQIEVQLSEETEDRVAIAIQDTGIGIAPQHRDHIFEAFCQVDQTTTRQQAGTGLGLAITRSLVELLQGEIQVESTLGSGSTFLVILPRYLDLATDQDFKEAAVSAIPSSFI</sequence>
<dbReference type="RefSeq" id="WP_233501252.1">
    <property type="nucleotide sequence ID" value="NZ_CAWNWM010000001.1"/>
</dbReference>
<gene>
    <name evidence="13" type="primary">luxQ_2</name>
    <name evidence="13" type="ORF">C1752_00330</name>
</gene>
<dbReference type="PANTHER" id="PTHR43047">
    <property type="entry name" value="TWO-COMPONENT HISTIDINE PROTEIN KINASE"/>
    <property type="match status" value="1"/>
</dbReference>
<keyword evidence="14" id="KW-1185">Reference proteome</keyword>
<dbReference type="InterPro" id="IPR011006">
    <property type="entry name" value="CheY-like_superfamily"/>
</dbReference>
<evidence type="ECO:0000256" key="2">
    <source>
        <dbReference type="ARBA" id="ARBA00006402"/>
    </source>
</evidence>
<dbReference type="PRINTS" id="PR00344">
    <property type="entry name" value="BCTRLSENSOR"/>
</dbReference>
<dbReference type="CDD" id="cd16922">
    <property type="entry name" value="HATPase_EvgS-ArcB-TorS-like"/>
    <property type="match status" value="1"/>
</dbReference>
<dbReference type="InterPro" id="IPR003661">
    <property type="entry name" value="HisK_dim/P_dom"/>
</dbReference>
<dbReference type="Pfam" id="PF00072">
    <property type="entry name" value="Response_reg"/>
    <property type="match status" value="1"/>
</dbReference>
<evidence type="ECO:0000256" key="6">
    <source>
        <dbReference type="ARBA" id="ARBA00022777"/>
    </source>
</evidence>
<evidence type="ECO:0000256" key="10">
    <source>
        <dbReference type="SAM" id="Coils"/>
    </source>
</evidence>
<dbReference type="PROSITE" id="PS50110">
    <property type="entry name" value="RESPONSE_REGULATORY"/>
    <property type="match status" value="1"/>
</dbReference>
<comment type="caution">
    <text evidence="13">The sequence shown here is derived from an EMBL/GenBank/DDBJ whole genome shotgun (WGS) entry which is preliminary data.</text>
</comment>
<dbReference type="CDD" id="cd00156">
    <property type="entry name" value="REC"/>
    <property type="match status" value="1"/>
</dbReference>
<organism evidence="13 14">
    <name type="scientific">Acaryochloris thomasi RCC1774</name>
    <dbReference type="NCBI Taxonomy" id="1764569"/>
    <lineage>
        <taxon>Bacteria</taxon>
        <taxon>Bacillati</taxon>
        <taxon>Cyanobacteriota</taxon>
        <taxon>Cyanophyceae</taxon>
        <taxon>Acaryochloridales</taxon>
        <taxon>Acaryochloridaceae</taxon>
        <taxon>Acaryochloris</taxon>
        <taxon>Acaryochloris thomasi</taxon>
    </lineage>
</organism>
<evidence type="ECO:0000256" key="5">
    <source>
        <dbReference type="ARBA" id="ARBA00022679"/>
    </source>
</evidence>
<evidence type="ECO:0000259" key="11">
    <source>
        <dbReference type="PROSITE" id="PS50109"/>
    </source>
</evidence>
<comment type="catalytic activity">
    <reaction evidence="1">
        <text>ATP + protein L-histidine = ADP + protein N-phospho-L-histidine.</text>
        <dbReference type="EC" id="2.7.13.3"/>
    </reaction>
</comment>
<dbReference type="Gene3D" id="1.10.287.130">
    <property type="match status" value="1"/>
</dbReference>
<dbReference type="EMBL" id="PQWO01000001">
    <property type="protein sequence ID" value="PZD75098.1"/>
    <property type="molecule type" value="Genomic_DNA"/>
</dbReference>
<name>A0A2W1JP25_9CYAN</name>
<keyword evidence="6 13" id="KW-0418">Kinase</keyword>
<dbReference type="Proteomes" id="UP000248857">
    <property type="component" value="Unassembled WGS sequence"/>
</dbReference>
<comment type="similarity">
    <text evidence="2">In the N-terminal section; belongs to the phytochrome family.</text>
</comment>
<reference evidence="13 14" key="1">
    <citation type="journal article" date="2018" name="Sci. Rep.">
        <title>A novel species of the marine cyanobacterium Acaryochloris with a unique pigment content and lifestyle.</title>
        <authorList>
            <person name="Partensky F."/>
            <person name="Six C."/>
            <person name="Ratin M."/>
            <person name="Garczarek L."/>
            <person name="Vaulot D."/>
            <person name="Probert I."/>
            <person name="Calteau A."/>
            <person name="Gourvil P."/>
            <person name="Marie D."/>
            <person name="Grebert T."/>
            <person name="Bouchier C."/>
            <person name="Le Panse S."/>
            <person name="Gachenot M."/>
            <person name="Rodriguez F."/>
            <person name="Garrido J.L."/>
        </authorList>
    </citation>
    <scope>NUCLEOTIDE SEQUENCE [LARGE SCALE GENOMIC DNA]</scope>
    <source>
        <strain evidence="13 14">RCC1774</strain>
    </source>
</reference>
<evidence type="ECO:0000259" key="12">
    <source>
        <dbReference type="PROSITE" id="PS50110"/>
    </source>
</evidence>
<dbReference type="PROSITE" id="PS50109">
    <property type="entry name" value="HIS_KIN"/>
    <property type="match status" value="1"/>
</dbReference>
<feature type="domain" description="Histidine kinase" evidence="11">
    <location>
        <begin position="182"/>
        <end position="401"/>
    </location>
</feature>
<dbReference type="SUPFAM" id="SSF52172">
    <property type="entry name" value="CheY-like"/>
    <property type="match status" value="1"/>
</dbReference>
<dbReference type="SUPFAM" id="SSF55874">
    <property type="entry name" value="ATPase domain of HSP90 chaperone/DNA topoisomerase II/histidine kinase"/>
    <property type="match status" value="1"/>
</dbReference>
<keyword evidence="7" id="KW-0902">Two-component regulatory system</keyword>
<keyword evidence="10" id="KW-0175">Coiled coil</keyword>
<evidence type="ECO:0000256" key="3">
    <source>
        <dbReference type="ARBA" id="ARBA00012438"/>
    </source>
</evidence>
<dbReference type="InterPro" id="IPR036097">
    <property type="entry name" value="HisK_dim/P_sf"/>
</dbReference>
<dbReference type="FunFam" id="3.30.565.10:FF:000010">
    <property type="entry name" value="Sensor histidine kinase RcsC"/>
    <property type="match status" value="1"/>
</dbReference>
<evidence type="ECO:0000256" key="9">
    <source>
        <dbReference type="PROSITE-ProRule" id="PRU00169"/>
    </source>
</evidence>
<dbReference type="Pfam" id="PF02518">
    <property type="entry name" value="HATPase_c"/>
    <property type="match status" value="1"/>
</dbReference>
<dbReference type="SMART" id="SM00388">
    <property type="entry name" value="HisKA"/>
    <property type="match status" value="1"/>
</dbReference>